<keyword evidence="2" id="KW-1185">Reference proteome</keyword>
<dbReference type="EMBL" id="JBIGHZ010000001">
    <property type="protein sequence ID" value="MFG6447288.1"/>
    <property type="molecule type" value="Genomic_DNA"/>
</dbReference>
<gene>
    <name evidence="1" type="ORF">ACG0Z6_03415</name>
</gene>
<accession>A0ABW7FSM7</accession>
<proteinExistence type="predicted"/>
<organism evidence="1 2">
    <name type="scientific">Roseateles rivi</name>
    <dbReference type="NCBI Taxonomy" id="3299028"/>
    <lineage>
        <taxon>Bacteria</taxon>
        <taxon>Pseudomonadati</taxon>
        <taxon>Pseudomonadota</taxon>
        <taxon>Betaproteobacteria</taxon>
        <taxon>Burkholderiales</taxon>
        <taxon>Sphaerotilaceae</taxon>
        <taxon>Roseateles</taxon>
    </lineage>
</organism>
<evidence type="ECO:0000313" key="2">
    <source>
        <dbReference type="Proteomes" id="UP001606099"/>
    </source>
</evidence>
<dbReference type="RefSeq" id="WP_394458658.1">
    <property type="nucleotide sequence ID" value="NZ_JBIGHZ010000001.1"/>
</dbReference>
<sequence>MLFSYDHQGHHVSIEVTQTLSGRWTWYCSVDHQAPQRAWGSLFDSAELAELDAMDAAERMIQETPQLMQHLHALQQAATASTAHTPQ</sequence>
<evidence type="ECO:0000313" key="1">
    <source>
        <dbReference type="EMBL" id="MFG6447288.1"/>
    </source>
</evidence>
<reference evidence="1 2" key="1">
    <citation type="submission" date="2024-08" db="EMBL/GenBank/DDBJ databases">
        <authorList>
            <person name="Lu H."/>
        </authorList>
    </citation>
    <scope>NUCLEOTIDE SEQUENCE [LARGE SCALE GENOMIC DNA]</scope>
    <source>
        <strain evidence="1 2">BYS180W</strain>
    </source>
</reference>
<comment type="caution">
    <text evidence="1">The sequence shown here is derived from an EMBL/GenBank/DDBJ whole genome shotgun (WGS) entry which is preliminary data.</text>
</comment>
<name>A0ABW7FSM7_9BURK</name>
<dbReference type="Proteomes" id="UP001606099">
    <property type="component" value="Unassembled WGS sequence"/>
</dbReference>
<protein>
    <submittedName>
        <fullName evidence="1">Uncharacterized protein</fullName>
    </submittedName>
</protein>